<organism evidence="1">
    <name type="scientific">Grammatophora oceanica</name>
    <dbReference type="NCBI Taxonomy" id="210454"/>
    <lineage>
        <taxon>Eukaryota</taxon>
        <taxon>Sar</taxon>
        <taxon>Stramenopiles</taxon>
        <taxon>Ochrophyta</taxon>
        <taxon>Bacillariophyta</taxon>
        <taxon>Fragilariophyceae</taxon>
        <taxon>Fragilariophycidae</taxon>
        <taxon>Rhabdonematales</taxon>
        <taxon>Grammatophoraceae</taxon>
        <taxon>Grammatophora</taxon>
    </lineage>
</organism>
<dbReference type="EMBL" id="HBGK01018078">
    <property type="protein sequence ID" value="CAD9280207.1"/>
    <property type="molecule type" value="Transcribed_RNA"/>
</dbReference>
<dbReference type="AlphaFoldDB" id="A0A7S1Y6T8"/>
<name>A0A7S1Y6T8_9STRA</name>
<evidence type="ECO:0000313" key="1">
    <source>
        <dbReference type="EMBL" id="CAD9280207.1"/>
    </source>
</evidence>
<protein>
    <submittedName>
        <fullName evidence="1">Uncharacterized protein</fullName>
    </submittedName>
</protein>
<sequence>MVQCLAPQKDQKTDPSLVSATGPMMDFDLVHCSEESWDALMVPVMVHGMATYWVGSTNWETPMVLLMGRSIVTEQSLQSPLVQDSDLLKDPYSVRSTEESMEFDLVP</sequence>
<accession>A0A7S1Y6T8</accession>
<gene>
    <name evidence="1" type="ORF">GOCE00092_LOCUS9117</name>
</gene>
<proteinExistence type="predicted"/>
<reference evidence="1" key="1">
    <citation type="submission" date="2021-01" db="EMBL/GenBank/DDBJ databases">
        <authorList>
            <person name="Corre E."/>
            <person name="Pelletier E."/>
            <person name="Niang G."/>
            <person name="Scheremetjew M."/>
            <person name="Finn R."/>
            <person name="Kale V."/>
            <person name="Holt S."/>
            <person name="Cochrane G."/>
            <person name="Meng A."/>
            <person name="Brown T."/>
            <person name="Cohen L."/>
        </authorList>
    </citation>
    <scope>NUCLEOTIDE SEQUENCE</scope>
    <source>
        <strain evidence="1">CCMP 410</strain>
    </source>
</reference>